<dbReference type="SUPFAM" id="SSF53098">
    <property type="entry name" value="Ribonuclease H-like"/>
    <property type="match status" value="1"/>
</dbReference>
<dbReference type="InParanoid" id="A0A1X7VLL4"/>
<proteinExistence type="predicted"/>
<name>A0A1X7VLL4_AMPQE</name>
<dbReference type="InterPro" id="IPR036397">
    <property type="entry name" value="RNaseH_sf"/>
</dbReference>
<dbReference type="Gene3D" id="3.30.420.10">
    <property type="entry name" value="Ribonuclease H-like superfamily/Ribonuclease H"/>
    <property type="match status" value="1"/>
</dbReference>
<dbReference type="GO" id="GO:0003676">
    <property type="term" value="F:nucleic acid binding"/>
    <property type="evidence" value="ECO:0007669"/>
    <property type="project" value="InterPro"/>
</dbReference>
<accession>A0A1X7VLL4</accession>
<dbReference type="AlphaFoldDB" id="A0A1X7VLL4"/>
<evidence type="ECO:0000313" key="1">
    <source>
        <dbReference type="EnsemblMetazoa" id="Aqu2.1.40313_001"/>
    </source>
</evidence>
<evidence type="ECO:0008006" key="2">
    <source>
        <dbReference type="Google" id="ProtNLM"/>
    </source>
</evidence>
<reference evidence="1" key="1">
    <citation type="submission" date="2017-05" db="UniProtKB">
        <authorList>
            <consortium name="EnsemblMetazoa"/>
        </authorList>
    </citation>
    <scope>IDENTIFICATION</scope>
</reference>
<dbReference type="EnsemblMetazoa" id="Aqu2.1.40313_001">
    <property type="protein sequence ID" value="Aqu2.1.40313_001"/>
    <property type="gene ID" value="Aqu2.1.40313"/>
</dbReference>
<sequence>MQKDEVIEVAKEELGIANYLKCKISKEDEHLDPIQYWVDGADSYPALSPIVCDILMKVLGTQWNRTTAYHPIANGLVERFHRQLKAAISCLLSPSDWSQDFL</sequence>
<organism evidence="1">
    <name type="scientific">Amphimedon queenslandica</name>
    <name type="common">Sponge</name>
    <dbReference type="NCBI Taxonomy" id="400682"/>
    <lineage>
        <taxon>Eukaryota</taxon>
        <taxon>Metazoa</taxon>
        <taxon>Porifera</taxon>
        <taxon>Demospongiae</taxon>
        <taxon>Heteroscleromorpha</taxon>
        <taxon>Haplosclerida</taxon>
        <taxon>Niphatidae</taxon>
        <taxon>Amphimedon</taxon>
    </lineage>
</organism>
<dbReference type="InterPro" id="IPR012337">
    <property type="entry name" value="RNaseH-like_sf"/>
</dbReference>
<protein>
    <recommendedName>
        <fullName evidence="2">Integrase catalytic domain-containing protein</fullName>
    </recommendedName>
</protein>